<feature type="region of interest" description="Disordered" evidence="1">
    <location>
        <begin position="1688"/>
        <end position="1749"/>
    </location>
</feature>
<evidence type="ECO:0000313" key="2">
    <source>
        <dbReference type="EMBL" id="CAK0812765.1"/>
    </source>
</evidence>
<gene>
    <name evidence="2" type="ORF">PCOR1329_LOCUS16952</name>
</gene>
<protein>
    <recommendedName>
        <fullName evidence="4">DNA-directed DNA polymerase</fullName>
    </recommendedName>
</protein>
<feature type="compositionally biased region" description="Basic and acidic residues" evidence="1">
    <location>
        <begin position="1733"/>
        <end position="1749"/>
    </location>
</feature>
<evidence type="ECO:0000256" key="1">
    <source>
        <dbReference type="SAM" id="MobiDB-lite"/>
    </source>
</evidence>
<feature type="region of interest" description="Disordered" evidence="1">
    <location>
        <begin position="25"/>
        <end position="47"/>
    </location>
</feature>
<proteinExistence type="predicted"/>
<feature type="non-terminal residue" evidence="2">
    <location>
        <position position="1"/>
    </location>
</feature>
<name>A0ABN9R205_9DINO</name>
<feature type="compositionally biased region" description="Pro residues" evidence="1">
    <location>
        <begin position="1163"/>
        <end position="1172"/>
    </location>
</feature>
<evidence type="ECO:0008006" key="4">
    <source>
        <dbReference type="Google" id="ProtNLM"/>
    </source>
</evidence>
<feature type="compositionally biased region" description="Basic and acidic residues" evidence="1">
    <location>
        <begin position="574"/>
        <end position="593"/>
    </location>
</feature>
<accession>A0ABN9R205</accession>
<reference evidence="2" key="1">
    <citation type="submission" date="2023-10" db="EMBL/GenBank/DDBJ databases">
        <authorList>
            <person name="Chen Y."/>
            <person name="Shah S."/>
            <person name="Dougan E. K."/>
            <person name="Thang M."/>
            <person name="Chan C."/>
        </authorList>
    </citation>
    <scope>NUCLEOTIDE SEQUENCE [LARGE SCALE GENOMIC DNA]</scope>
</reference>
<sequence>DAFWASFLGGEGRCTLGRVWGRRRGNGVEAPSGSKRGNGVEVSGRKSTLEKAGNLTSKQISTVKETMKKYGYGEIGLRTVAVQISKTLKFKHAVLALPLDLPADYVRSKRNAGWKFYSHAVNINRPGAVLITVWASRCPACPACPPCGSVNVTCGNCPPAPVVACPAALDVRPCPELSCPIPVPPSLDWVSWLVLGWILGVMCAVAALAACAPVAAILHGLMARAGAETLDISESQVCIAFDDDPNFRWHHRVLLVPSPTPGHWVAATPDAEIYLLKLDEYLVVALPRAAAFPQRVRGQVYAFGALSDADLSNLRRDGRNFAKVLGFPLPAVQAGVDVPRWIVSDPASDHFGEEVSLELITSAERFISRDAVALVMLSEAEGWVAAENVQPADEPDWKAEKRAGPGRDRRVLPQTGVSAHTVSLAQLVALLKSVEVDDWPFEGPKALVEFLAAVVSSGHSLSSYWGFWVAQSGVARGSAVAQELKNIVEVLHHALVFDSLDVSNLASFELLSRRGLQIQRAVKRCPRHPSFEGLEPMVSSRLDDSGGAVTTKFDAWVADQQKARSTVLKQERMYREEADHEDKKYRTEQRGEARTGSADIAQESALRRIRRRIGAFGDRPADVDGAGAPQELLKTRDVYGGLDASTTVVDFDPSRLNILRKEHFSTPLDDVAPQSVRDAMANFDSAVVRPLSELTEDEPLVQPYWDPQLDPRRRGTRPALVAFLRALALRGLVGARARRKSCISAFFVRKKNGDQRMVLDARQANQLQRLPPKTALASGEALAAINLVDATDLGPDDLDIVINGGDLVAGSVDLQDGFYQFRHPAWGSWMCFDIEVSAGELGLTQLYDEDLGRYVDISPDSRAWPCFEALPMGWSWALWICQEVLIDTMSAVFGEKDSWCLDKGKPPSLLNGGVAHAPYVDNANLISLDAAQLDQRLGAVTDELDKRGLRWHELQHATLSQGILGLEFDGRHGRLRHASRRAWRLYLGLHEVLRRPWLARWQVRRLLGHIVHYFSIMRPALSVLGECYAYLESGPMEGVSRLPPSVVAELRCAAGLVFLGQVDLRRPPAPVSFTTDSSMLGYAVCEAELLGHEVLGVSRWRERQRFKEVEVSGDPDRDAYLGRAAGLDDVSDLYYDELGDAGAGQPRRQARARRRRQEMEVGHPPPPLPPELVDPQRWAEAFRGAWRHPGRIHSLEARASVIGLGAAARQAICHGTELLSLSDNLSSVLSFEKGRASNRELLAQCRRAGALQLGAEITWRVRHVPGCVNVADWGSRAADRRELLPGWIRGAGFRACGPAPSRCAPVLRPSGGLPGLGPDVPGPCPVASVAFATRPTSSRVSEPPGLGEKPIGCTGQWSEAIGSNAKSRSPNWVIKFFSASSGLQRASQVVLLGVFVYGPAGSAYGRATPRDLATWDGVLAAASGEVRLRAPGLPLCPQRFRRAAAAVDRAEQQRQARRVPPGDFLRTASLRPATLTKYQQAVADFEAWARRRRLLFDDPKCADTTMNLYIEHLFFSGSPQYMARNALYGLARLRGWAVAKPQFVRSKDALAGWCAKLPRHPRMPAPFDAVVACMAALSERSPLGALAAVAMLVQFDLYLRPSEVLSITAGDVHGSAGGQVSVIIAPLTGGVPSKTNEFDRTVVAGTPVPLSCITCRAPVQHGTSIADPDMIWPKDDCREFGLAKRGREGYVPNPTAQSTGGKWMGYDTDRAQVRAENRPNSTRPEGRPAAARMSDDAKGKGKATETDGN</sequence>
<feature type="compositionally biased region" description="Basic and acidic residues" evidence="1">
    <location>
        <begin position="1707"/>
        <end position="1717"/>
    </location>
</feature>
<dbReference type="EMBL" id="CAUYUJ010005224">
    <property type="protein sequence ID" value="CAK0812765.1"/>
    <property type="molecule type" value="Genomic_DNA"/>
</dbReference>
<feature type="region of interest" description="Disordered" evidence="1">
    <location>
        <begin position="574"/>
        <end position="597"/>
    </location>
</feature>
<keyword evidence="3" id="KW-1185">Reference proteome</keyword>
<organism evidence="2 3">
    <name type="scientific">Prorocentrum cordatum</name>
    <dbReference type="NCBI Taxonomy" id="2364126"/>
    <lineage>
        <taxon>Eukaryota</taxon>
        <taxon>Sar</taxon>
        <taxon>Alveolata</taxon>
        <taxon>Dinophyceae</taxon>
        <taxon>Prorocentrales</taxon>
        <taxon>Prorocentraceae</taxon>
        <taxon>Prorocentrum</taxon>
    </lineage>
</organism>
<feature type="non-terminal residue" evidence="2">
    <location>
        <position position="1749"/>
    </location>
</feature>
<evidence type="ECO:0000313" key="3">
    <source>
        <dbReference type="Proteomes" id="UP001189429"/>
    </source>
</evidence>
<dbReference type="Proteomes" id="UP001189429">
    <property type="component" value="Unassembled WGS sequence"/>
</dbReference>
<comment type="caution">
    <text evidence="2">The sequence shown here is derived from an EMBL/GenBank/DDBJ whole genome shotgun (WGS) entry which is preliminary data.</text>
</comment>
<feature type="region of interest" description="Disordered" evidence="1">
    <location>
        <begin position="1138"/>
        <end position="1173"/>
    </location>
</feature>